<evidence type="ECO:0000313" key="1">
    <source>
        <dbReference type="EMBL" id="XBS49987.1"/>
    </source>
</evidence>
<accession>A0AAU7PIV0</accession>
<reference evidence="1" key="1">
    <citation type="submission" date="2024-04" db="EMBL/GenBank/DDBJ databases">
        <authorList>
            <person name="Jaglan A.B."/>
            <person name="Vashisth M."/>
            <person name="Anand T."/>
            <person name="Virmani N."/>
            <person name="Bera B."/>
            <person name="Vaid R."/>
        </authorList>
    </citation>
    <scope>NUCLEOTIDE SEQUENCE</scope>
</reference>
<proteinExistence type="predicted"/>
<organism evidence="1">
    <name type="scientific">Salmonella phage SalP219</name>
    <dbReference type="NCBI Taxonomy" id="3158864"/>
    <lineage>
        <taxon>Viruses</taxon>
        <taxon>Duplodnaviria</taxon>
        <taxon>Heunggongvirae</taxon>
        <taxon>Uroviricota</taxon>
        <taxon>Caudoviricetes</taxon>
        <taxon>Vequintavirinae</taxon>
        <taxon>Seunavirus</taxon>
    </lineage>
</organism>
<name>A0AAU7PIV0_9CAUD</name>
<dbReference type="EMBL" id="PP595732">
    <property type="protein sequence ID" value="XBS49987.1"/>
    <property type="molecule type" value="Genomic_DNA"/>
</dbReference>
<sequence>MQNVKANISALESLYLGKVVYHNYGQIGFGVVTGIDDRDPLKLRLRVKFTRHNTPEHIKKYDNRADRVRCLLPQSVTVSRVRYEDYNRTNQIKK</sequence>
<protein>
    <submittedName>
        <fullName evidence="1">Uncharacterized protein</fullName>
    </submittedName>
</protein>